<protein>
    <submittedName>
        <fullName evidence="1">Uncharacterized protein</fullName>
    </submittedName>
</protein>
<comment type="caution">
    <text evidence="1">The sequence shown here is derived from an EMBL/GenBank/DDBJ whole genome shotgun (WGS) entry which is preliminary data.</text>
</comment>
<sequence length="145" mass="16245">HRLVGSAVFNLQGVGPALKADMPEGYEDRTERVAGPDGSFTDIRTLRTPRGTLTGRRKSNFIPGDPLVPKAVEYLIKDRGDYDVVEAHVEQLADSARPDVARSREARDYIGDDGVTGFWMSDALYHLAHMRRDTEFIFDLLEIPE</sequence>
<reference evidence="1" key="1">
    <citation type="journal article" date="2014" name="Front. Microbiol.">
        <title>High frequency of phylogenetically diverse reductive dehalogenase-homologous genes in deep subseafloor sedimentary metagenomes.</title>
        <authorList>
            <person name="Kawai M."/>
            <person name="Futagami T."/>
            <person name="Toyoda A."/>
            <person name="Takaki Y."/>
            <person name="Nishi S."/>
            <person name="Hori S."/>
            <person name="Arai W."/>
            <person name="Tsubouchi T."/>
            <person name="Morono Y."/>
            <person name="Uchiyama I."/>
            <person name="Ito T."/>
            <person name="Fujiyama A."/>
            <person name="Inagaki F."/>
            <person name="Takami H."/>
        </authorList>
    </citation>
    <scope>NUCLEOTIDE SEQUENCE</scope>
    <source>
        <strain evidence="1">Expedition CK06-06</strain>
    </source>
</reference>
<dbReference type="AlphaFoldDB" id="X0Y2U3"/>
<dbReference type="EMBL" id="BARS01057295">
    <property type="protein sequence ID" value="GAG50174.1"/>
    <property type="molecule type" value="Genomic_DNA"/>
</dbReference>
<accession>X0Y2U3</accession>
<gene>
    <name evidence="1" type="ORF">S01H1_84059</name>
</gene>
<feature type="non-terminal residue" evidence="1">
    <location>
        <position position="1"/>
    </location>
</feature>
<evidence type="ECO:0000313" key="1">
    <source>
        <dbReference type="EMBL" id="GAG50174.1"/>
    </source>
</evidence>
<name>X0Y2U3_9ZZZZ</name>
<feature type="non-terminal residue" evidence="1">
    <location>
        <position position="145"/>
    </location>
</feature>
<proteinExistence type="predicted"/>
<organism evidence="1">
    <name type="scientific">marine sediment metagenome</name>
    <dbReference type="NCBI Taxonomy" id="412755"/>
    <lineage>
        <taxon>unclassified sequences</taxon>
        <taxon>metagenomes</taxon>
        <taxon>ecological metagenomes</taxon>
    </lineage>
</organism>